<evidence type="ECO:0000313" key="2">
    <source>
        <dbReference type="Proteomes" id="UP000026962"/>
    </source>
</evidence>
<proteinExistence type="predicted"/>
<dbReference type="AlphaFoldDB" id="A0A0E0KBD4"/>
<dbReference type="HOGENOM" id="CLU_2835625_0_0_1"/>
<dbReference type="Proteomes" id="UP000026962">
    <property type="component" value="Chromosome 3"/>
</dbReference>
<organism evidence="1">
    <name type="scientific">Oryza punctata</name>
    <name type="common">Red rice</name>
    <dbReference type="NCBI Taxonomy" id="4537"/>
    <lineage>
        <taxon>Eukaryota</taxon>
        <taxon>Viridiplantae</taxon>
        <taxon>Streptophyta</taxon>
        <taxon>Embryophyta</taxon>
        <taxon>Tracheophyta</taxon>
        <taxon>Spermatophyta</taxon>
        <taxon>Magnoliopsida</taxon>
        <taxon>Liliopsida</taxon>
        <taxon>Poales</taxon>
        <taxon>Poaceae</taxon>
        <taxon>BOP clade</taxon>
        <taxon>Oryzoideae</taxon>
        <taxon>Oryzeae</taxon>
        <taxon>Oryzinae</taxon>
        <taxon>Oryza</taxon>
    </lineage>
</organism>
<evidence type="ECO:0000313" key="1">
    <source>
        <dbReference type="EnsemblPlants" id="OPUNC03G10430.3"/>
    </source>
</evidence>
<keyword evidence="2" id="KW-1185">Reference proteome</keyword>
<dbReference type="EnsemblPlants" id="OPUNC03G10430.3">
    <property type="protein sequence ID" value="OPUNC03G10430.3"/>
    <property type="gene ID" value="OPUNC03G10430"/>
</dbReference>
<protein>
    <submittedName>
        <fullName evidence="1">Uncharacterized protein</fullName>
    </submittedName>
</protein>
<accession>A0A0E0KBD4</accession>
<name>A0A0E0KBD4_ORYPU</name>
<dbReference type="Gramene" id="OPUNC03G10430.3">
    <property type="protein sequence ID" value="OPUNC03G10430.3"/>
    <property type="gene ID" value="OPUNC03G10430"/>
</dbReference>
<sequence>MCRHPACCVIRRRRRVLFSSPLQSRLLASSPAAPRRLRRSPSIPRAAVAALVLLPASLPAPPIWQI</sequence>
<reference evidence="1" key="1">
    <citation type="submission" date="2015-04" db="UniProtKB">
        <authorList>
            <consortium name="EnsemblPlants"/>
        </authorList>
    </citation>
    <scope>IDENTIFICATION</scope>
</reference>
<reference evidence="1" key="2">
    <citation type="submission" date="2018-05" db="EMBL/GenBank/DDBJ databases">
        <title>OpunRS2 (Oryza punctata Reference Sequence Version 2).</title>
        <authorList>
            <person name="Zhang J."/>
            <person name="Kudrna D."/>
            <person name="Lee S."/>
            <person name="Talag J."/>
            <person name="Welchert J."/>
            <person name="Wing R.A."/>
        </authorList>
    </citation>
    <scope>NUCLEOTIDE SEQUENCE [LARGE SCALE GENOMIC DNA]</scope>
</reference>